<dbReference type="KEGG" id="msil:METEAL_39960"/>
<dbReference type="SUPFAM" id="SSF51735">
    <property type="entry name" value="NAD(P)-binding Rossmann-fold domains"/>
    <property type="match status" value="1"/>
</dbReference>
<dbReference type="CDD" id="cd05233">
    <property type="entry name" value="SDR_c"/>
    <property type="match status" value="1"/>
</dbReference>
<sequence length="246" mass="25814">MDAPAFTLVTGASSGIGSGVAVALAPERKLILHGRDRERLEGVRGACAGGGHLVWTADFARADLLAEELKAFLRASGARVSALVHCAGTVSVRPTRLDVYGDSLRAMNVNFFSAAEIIQVLLQAAHNGRTLQDILLISSIYSRLGAKGQGIYCATKGAADAYVRALAAELSPRVRVNSLLPGAVLTPMTEALPEAYLDRCRDAHPLGLGSVADVANYVEFLLSPKARWVTGQNIVADGGFSACKGL</sequence>
<reference evidence="5" key="1">
    <citation type="journal article" date="2023" name="Int. J. Syst. Evol. Microbiol.">
        <title>Mesoterricola silvestris gen. nov., sp. nov., Mesoterricola sediminis sp. nov., Geothrix oryzae sp. nov., Geothrix edaphica sp. nov., Geothrix rubra sp. nov., and Geothrix limicola sp. nov., six novel members of Acidobacteriota isolated from soils.</title>
        <authorList>
            <person name="Itoh H."/>
            <person name="Sugisawa Y."/>
            <person name="Mise K."/>
            <person name="Xu Z."/>
            <person name="Kuniyasu M."/>
            <person name="Ushijima N."/>
            <person name="Kawano K."/>
            <person name="Kobayashi E."/>
            <person name="Shiratori Y."/>
            <person name="Masuda Y."/>
            <person name="Senoo K."/>
        </authorList>
    </citation>
    <scope>NUCLEOTIDE SEQUENCE [LARGE SCALE GENOMIC DNA]</scope>
    <source>
        <strain evidence="5">W79</strain>
    </source>
</reference>
<accession>A0AA48GVH8</accession>
<dbReference type="PANTHER" id="PTHR43639">
    <property type="entry name" value="OXIDOREDUCTASE, SHORT-CHAIN DEHYDROGENASE/REDUCTASE FAMILY (AFU_ORTHOLOGUE AFUA_5G02870)"/>
    <property type="match status" value="1"/>
</dbReference>
<dbReference type="InterPro" id="IPR020904">
    <property type="entry name" value="Sc_DH/Rdtase_CS"/>
</dbReference>
<dbReference type="Gene3D" id="3.40.50.720">
    <property type="entry name" value="NAD(P)-binding Rossmann-like Domain"/>
    <property type="match status" value="1"/>
</dbReference>
<feature type="domain" description="Ketoreductase" evidence="3">
    <location>
        <begin position="5"/>
        <end position="188"/>
    </location>
</feature>
<dbReference type="PRINTS" id="PR00081">
    <property type="entry name" value="GDHRDH"/>
</dbReference>
<evidence type="ECO:0000313" key="4">
    <source>
        <dbReference type="EMBL" id="BDU74822.1"/>
    </source>
</evidence>
<protein>
    <submittedName>
        <fullName evidence="4">Oxidoreductase</fullName>
    </submittedName>
</protein>
<keyword evidence="2" id="KW-0560">Oxidoreductase</keyword>
<dbReference type="EMBL" id="AP027080">
    <property type="protein sequence ID" value="BDU74822.1"/>
    <property type="molecule type" value="Genomic_DNA"/>
</dbReference>
<evidence type="ECO:0000256" key="1">
    <source>
        <dbReference type="ARBA" id="ARBA00006484"/>
    </source>
</evidence>
<organism evidence="4 5">
    <name type="scientific">Mesoterricola silvestris</name>
    <dbReference type="NCBI Taxonomy" id="2927979"/>
    <lineage>
        <taxon>Bacteria</taxon>
        <taxon>Pseudomonadati</taxon>
        <taxon>Acidobacteriota</taxon>
        <taxon>Holophagae</taxon>
        <taxon>Holophagales</taxon>
        <taxon>Holophagaceae</taxon>
        <taxon>Mesoterricola</taxon>
    </lineage>
</organism>
<keyword evidence="5" id="KW-1185">Reference proteome</keyword>
<dbReference type="PANTHER" id="PTHR43639:SF1">
    <property type="entry name" value="SHORT-CHAIN DEHYDROGENASE_REDUCTASE FAMILY PROTEIN"/>
    <property type="match status" value="1"/>
</dbReference>
<dbReference type="InterPro" id="IPR002347">
    <property type="entry name" value="SDR_fam"/>
</dbReference>
<proteinExistence type="inferred from homology"/>
<dbReference type="InterPro" id="IPR036291">
    <property type="entry name" value="NAD(P)-bd_dom_sf"/>
</dbReference>
<dbReference type="SMART" id="SM00822">
    <property type="entry name" value="PKS_KR"/>
    <property type="match status" value="1"/>
</dbReference>
<dbReference type="InterPro" id="IPR057326">
    <property type="entry name" value="KR_dom"/>
</dbReference>
<gene>
    <name evidence="4" type="ORF">METEAL_39960</name>
</gene>
<name>A0AA48GVH8_9BACT</name>
<evidence type="ECO:0000259" key="3">
    <source>
        <dbReference type="SMART" id="SM00822"/>
    </source>
</evidence>
<dbReference type="GO" id="GO:0016491">
    <property type="term" value="F:oxidoreductase activity"/>
    <property type="evidence" value="ECO:0007669"/>
    <property type="project" value="UniProtKB-KW"/>
</dbReference>
<dbReference type="Proteomes" id="UP001238179">
    <property type="component" value="Chromosome"/>
</dbReference>
<evidence type="ECO:0000313" key="5">
    <source>
        <dbReference type="Proteomes" id="UP001238179"/>
    </source>
</evidence>
<evidence type="ECO:0000256" key="2">
    <source>
        <dbReference type="ARBA" id="ARBA00023002"/>
    </source>
</evidence>
<comment type="similarity">
    <text evidence="1">Belongs to the short-chain dehydrogenases/reductases (SDR) family.</text>
</comment>
<dbReference type="RefSeq" id="WP_316413496.1">
    <property type="nucleotide sequence ID" value="NZ_AP027080.1"/>
</dbReference>
<dbReference type="AlphaFoldDB" id="A0AA48GVH8"/>
<dbReference type="Pfam" id="PF13561">
    <property type="entry name" value="adh_short_C2"/>
    <property type="match status" value="1"/>
</dbReference>
<dbReference type="PROSITE" id="PS00061">
    <property type="entry name" value="ADH_SHORT"/>
    <property type="match status" value="1"/>
</dbReference>